<evidence type="ECO:0000256" key="7">
    <source>
        <dbReference type="ARBA" id="ARBA00023065"/>
    </source>
</evidence>
<dbReference type="InterPro" id="IPR002146">
    <property type="entry name" value="ATP_synth_b/b'su_bac/chlpt"/>
</dbReference>
<keyword evidence="5 13" id="KW-0375">Hydrogen ion transport</keyword>
<dbReference type="HAMAP" id="MF_01398">
    <property type="entry name" value="ATP_synth_b_bprime"/>
    <property type="match status" value="1"/>
</dbReference>
<keyword evidence="6 13" id="KW-1133">Transmembrane helix</keyword>
<comment type="function">
    <text evidence="10 13">F(1)F(0) ATP synthase produces ATP from ADP in the presence of a proton or sodium gradient. F-type ATPases consist of two structural domains, F(1) containing the extramembraneous catalytic core and F(0) containing the membrane proton channel, linked together by a central stalk and a peripheral stalk. During catalysis, ATP synthesis in the catalytic domain of F(1) is coupled via a rotary mechanism of the central stalk subunits to proton translocation.</text>
</comment>
<evidence type="ECO:0000256" key="13">
    <source>
        <dbReference type="HAMAP-Rule" id="MF_01398"/>
    </source>
</evidence>
<evidence type="ECO:0000256" key="10">
    <source>
        <dbReference type="ARBA" id="ARBA00025198"/>
    </source>
</evidence>
<keyword evidence="7 13" id="KW-0406">Ion transport</keyword>
<evidence type="ECO:0000256" key="5">
    <source>
        <dbReference type="ARBA" id="ARBA00022781"/>
    </source>
</evidence>
<dbReference type="RefSeq" id="WP_006007274.1">
    <property type="nucleotide sequence ID" value="NZ_CABKOD010000039.1"/>
</dbReference>
<dbReference type="GO" id="GO:0012505">
    <property type="term" value="C:endomembrane system"/>
    <property type="evidence" value="ECO:0007669"/>
    <property type="project" value="UniProtKB-SubCell"/>
</dbReference>
<dbReference type="Pfam" id="PF00430">
    <property type="entry name" value="ATP-synt_B"/>
    <property type="match status" value="1"/>
</dbReference>
<dbReference type="AlphaFoldDB" id="A0A848CG24"/>
<comment type="caution">
    <text evidence="15">The sequence shown here is derived from an EMBL/GenBank/DDBJ whole genome shotgun (WGS) entry which is preliminary data.</text>
</comment>
<sequence length="139" mass="15765">MLDLNITLVFQLVNFFIALYVLNLLLIRPIREIIRKRKAVMDDMSGESESYEYQAEQRLSDYDNQLTRARQDAGQNREKAREAGAAEQASLVAEAQKRAQEIIAETRRNLQAEADASLKELRGQVATLSGQLAERVLRG</sequence>
<dbReference type="GO" id="GO:0046933">
    <property type="term" value="F:proton-transporting ATP synthase activity, rotational mechanism"/>
    <property type="evidence" value="ECO:0007669"/>
    <property type="project" value="UniProtKB-UniRule"/>
</dbReference>
<comment type="similarity">
    <text evidence="1 13 14">Belongs to the ATPase B chain family.</text>
</comment>
<keyword evidence="8 13" id="KW-0472">Membrane</keyword>
<evidence type="ECO:0000256" key="11">
    <source>
        <dbReference type="ARBA" id="ARBA00025614"/>
    </source>
</evidence>
<evidence type="ECO:0000256" key="3">
    <source>
        <dbReference type="ARBA" id="ARBA00022547"/>
    </source>
</evidence>
<comment type="function">
    <text evidence="11">Component of the F(0) channel, it forms part of the peripheral stalk, linking F(1) to F(0). The b'-subunit is a diverged and duplicated form of b found in plants and photosynthetic bacteria.</text>
</comment>
<dbReference type="GO" id="GO:0005886">
    <property type="term" value="C:plasma membrane"/>
    <property type="evidence" value="ECO:0007669"/>
    <property type="project" value="UniProtKB-SubCell"/>
</dbReference>
<evidence type="ECO:0000256" key="2">
    <source>
        <dbReference type="ARBA" id="ARBA00022448"/>
    </source>
</evidence>
<evidence type="ECO:0000256" key="8">
    <source>
        <dbReference type="ARBA" id="ARBA00023136"/>
    </source>
</evidence>
<organism evidence="15 16">
    <name type="scientific">Desulfovibrio piger</name>
    <dbReference type="NCBI Taxonomy" id="901"/>
    <lineage>
        <taxon>Bacteria</taxon>
        <taxon>Pseudomonadati</taxon>
        <taxon>Thermodesulfobacteriota</taxon>
        <taxon>Desulfovibrionia</taxon>
        <taxon>Desulfovibrionales</taxon>
        <taxon>Desulfovibrionaceae</taxon>
        <taxon>Desulfovibrio</taxon>
    </lineage>
</organism>
<evidence type="ECO:0000256" key="4">
    <source>
        <dbReference type="ARBA" id="ARBA00022692"/>
    </source>
</evidence>
<evidence type="ECO:0000256" key="9">
    <source>
        <dbReference type="ARBA" id="ARBA00023310"/>
    </source>
</evidence>
<keyword evidence="2 13" id="KW-0813">Transport</keyword>
<evidence type="ECO:0000256" key="1">
    <source>
        <dbReference type="ARBA" id="ARBA00005513"/>
    </source>
</evidence>
<dbReference type="Proteomes" id="UP000522333">
    <property type="component" value="Unassembled WGS sequence"/>
</dbReference>
<dbReference type="PANTHER" id="PTHR33445:SF2">
    <property type="entry name" value="ATP SYNTHASE SUBUNIT B', CHLOROPLASTIC"/>
    <property type="match status" value="1"/>
</dbReference>
<reference evidence="15 16" key="1">
    <citation type="submission" date="2020-04" db="EMBL/GenBank/DDBJ databases">
        <authorList>
            <person name="Hitch T.C.A."/>
            <person name="Wylensek D."/>
            <person name="Clavel T."/>
        </authorList>
    </citation>
    <scope>NUCLEOTIDE SEQUENCE [LARGE SCALE GENOMIC DNA]</scope>
    <source>
        <strain evidence="15 16">PG-251-APC-1</strain>
    </source>
</reference>
<comment type="subunit">
    <text evidence="13">F-type ATPases have 2 components, F(1) - the catalytic core - and F(0) - the membrane proton channel. F(1) has five subunits: alpha(3), beta(3), gamma(1), delta(1), epsilon(1). F(0) has three main subunits: a(1), b(2) and c(10-14). The alpha and beta chains form an alternating ring which encloses part of the gamma chain. F(1) is attached to F(0) by a central stalk formed by the gamma and epsilon chains, while a peripheral stalk is formed by the delta and b chains.</text>
</comment>
<keyword evidence="13" id="KW-1003">Cell membrane</keyword>
<dbReference type="InterPro" id="IPR050059">
    <property type="entry name" value="ATP_synthase_B_chain"/>
</dbReference>
<proteinExistence type="inferred from homology"/>
<protein>
    <recommendedName>
        <fullName evidence="13">ATP synthase subunit b</fullName>
    </recommendedName>
    <alternativeName>
        <fullName evidence="13">ATP synthase F(0) sector subunit b</fullName>
    </alternativeName>
    <alternativeName>
        <fullName evidence="13">ATPase subunit I</fullName>
    </alternativeName>
    <alternativeName>
        <fullName evidence="13">F-type ATPase subunit b</fullName>
        <shortName evidence="13">F-ATPase subunit b</shortName>
    </alternativeName>
</protein>
<dbReference type="CDD" id="cd06503">
    <property type="entry name" value="ATP-synt_Fo_b"/>
    <property type="match status" value="1"/>
</dbReference>
<evidence type="ECO:0000313" key="16">
    <source>
        <dbReference type="Proteomes" id="UP000522333"/>
    </source>
</evidence>
<dbReference type="GO" id="GO:0045259">
    <property type="term" value="C:proton-transporting ATP synthase complex"/>
    <property type="evidence" value="ECO:0007669"/>
    <property type="project" value="UniProtKB-KW"/>
</dbReference>
<accession>A0A848CG24</accession>
<evidence type="ECO:0000256" key="12">
    <source>
        <dbReference type="ARBA" id="ARBA00037847"/>
    </source>
</evidence>
<gene>
    <name evidence="13" type="primary">atpF</name>
    <name evidence="15" type="ORF">HF854_01865</name>
</gene>
<dbReference type="GO" id="GO:0046961">
    <property type="term" value="F:proton-transporting ATPase activity, rotational mechanism"/>
    <property type="evidence" value="ECO:0007669"/>
    <property type="project" value="TreeGrafter"/>
</dbReference>
<feature type="transmembrane region" description="Helical" evidence="13">
    <location>
        <begin position="6"/>
        <end position="27"/>
    </location>
</feature>
<evidence type="ECO:0000256" key="14">
    <source>
        <dbReference type="RuleBase" id="RU003848"/>
    </source>
</evidence>
<keyword evidence="4 13" id="KW-0812">Transmembrane</keyword>
<dbReference type="EMBL" id="JABAFY010000004">
    <property type="protein sequence ID" value="NME51297.1"/>
    <property type="molecule type" value="Genomic_DNA"/>
</dbReference>
<keyword evidence="3 13" id="KW-0138">CF(0)</keyword>
<dbReference type="PANTHER" id="PTHR33445">
    <property type="entry name" value="ATP SYNTHASE SUBUNIT B', CHLOROPLASTIC"/>
    <property type="match status" value="1"/>
</dbReference>
<evidence type="ECO:0000256" key="6">
    <source>
        <dbReference type="ARBA" id="ARBA00022989"/>
    </source>
</evidence>
<dbReference type="GeneID" id="83732370"/>
<keyword evidence="9 13" id="KW-0066">ATP synthesis</keyword>
<name>A0A848CG24_9BACT</name>
<comment type="subcellular location">
    <subcellularLocation>
        <location evidence="13">Cell membrane</location>
        <topology evidence="13">Single-pass membrane protein</topology>
    </subcellularLocation>
    <subcellularLocation>
        <location evidence="12">Endomembrane system</location>
        <topology evidence="12">Single-pass membrane protein</topology>
    </subcellularLocation>
</comment>
<evidence type="ECO:0000313" key="15">
    <source>
        <dbReference type="EMBL" id="NME51297.1"/>
    </source>
</evidence>